<organism evidence="5 6">
    <name type="scientific">Shouchella clausii</name>
    <name type="common">Alkalihalobacillus clausii</name>
    <dbReference type="NCBI Taxonomy" id="79880"/>
    <lineage>
        <taxon>Bacteria</taxon>
        <taxon>Bacillati</taxon>
        <taxon>Bacillota</taxon>
        <taxon>Bacilli</taxon>
        <taxon>Bacillales</taxon>
        <taxon>Bacillaceae</taxon>
        <taxon>Shouchella</taxon>
    </lineage>
</organism>
<evidence type="ECO:0000256" key="3">
    <source>
        <dbReference type="ARBA" id="ARBA00023163"/>
    </source>
</evidence>
<dbReference type="PROSITE" id="PS51071">
    <property type="entry name" value="HTH_RPIR"/>
    <property type="match status" value="1"/>
</dbReference>
<dbReference type="InterPro" id="IPR009057">
    <property type="entry name" value="Homeodomain-like_sf"/>
</dbReference>
<dbReference type="CDD" id="cd05013">
    <property type="entry name" value="SIS_RpiR"/>
    <property type="match status" value="1"/>
</dbReference>
<dbReference type="InterPro" id="IPR001347">
    <property type="entry name" value="SIS_dom"/>
</dbReference>
<name>A0A268P1C9_SHOCL</name>
<dbReference type="InterPro" id="IPR036388">
    <property type="entry name" value="WH-like_DNA-bd_sf"/>
</dbReference>
<dbReference type="GO" id="GO:0097367">
    <property type="term" value="F:carbohydrate derivative binding"/>
    <property type="evidence" value="ECO:0007669"/>
    <property type="project" value="InterPro"/>
</dbReference>
<dbReference type="EMBL" id="NPCC01000011">
    <property type="protein sequence ID" value="PAE89135.1"/>
    <property type="molecule type" value="Genomic_DNA"/>
</dbReference>
<feature type="domain" description="HTH rpiR-type" evidence="4">
    <location>
        <begin position="1"/>
        <end position="77"/>
    </location>
</feature>
<dbReference type="PANTHER" id="PTHR30514:SF1">
    <property type="entry name" value="HTH-TYPE TRANSCRIPTIONAL REGULATOR HEXR-RELATED"/>
    <property type="match status" value="1"/>
</dbReference>
<dbReference type="PANTHER" id="PTHR30514">
    <property type="entry name" value="GLUCOKINASE"/>
    <property type="match status" value="1"/>
</dbReference>
<evidence type="ECO:0000313" key="5">
    <source>
        <dbReference type="EMBL" id="PAE89135.1"/>
    </source>
</evidence>
<comment type="caution">
    <text evidence="5">The sequence shown here is derived from an EMBL/GenBank/DDBJ whole genome shotgun (WGS) entry which is preliminary data.</text>
</comment>
<dbReference type="SUPFAM" id="SSF53697">
    <property type="entry name" value="SIS domain"/>
    <property type="match status" value="1"/>
</dbReference>
<dbReference type="SUPFAM" id="SSF46689">
    <property type="entry name" value="Homeodomain-like"/>
    <property type="match status" value="1"/>
</dbReference>
<dbReference type="RefSeq" id="WP_095326521.1">
    <property type="nucleotide sequence ID" value="NZ_NPCC01000011.1"/>
</dbReference>
<proteinExistence type="predicted"/>
<keyword evidence="1" id="KW-0805">Transcription regulation</keyword>
<dbReference type="InterPro" id="IPR035472">
    <property type="entry name" value="RpiR-like_SIS"/>
</dbReference>
<dbReference type="InterPro" id="IPR047640">
    <property type="entry name" value="RpiR-like"/>
</dbReference>
<evidence type="ECO:0000256" key="1">
    <source>
        <dbReference type="ARBA" id="ARBA00023015"/>
    </source>
</evidence>
<sequence>MILDKLVNKHFESLSENDLHIIKTIYDHIDEMKTMKIQDLAVYAHTSISSIHRLTKKIGLDGYSDLKSYIKLNNFTEVTSQDLMELLDQDIHQTRKYMEQLDFCQLNRLIDRAPYIYIYGTGAAQLDLANDVQRQLWTLHKKSQVIRSERDFTNGLGEMGENDLLFIISLSGESENLDEIIHAIKTRRIKCVSLTTLRNNLLAQNAMFNIYVNSTPFWLYNKVENSSFLPFYIVVDIIVRKFSEWKMEQLSTYGKTEEWPF</sequence>
<dbReference type="Pfam" id="PF01418">
    <property type="entry name" value="HTH_6"/>
    <property type="match status" value="1"/>
</dbReference>
<dbReference type="Pfam" id="PF01380">
    <property type="entry name" value="SIS"/>
    <property type="match status" value="1"/>
</dbReference>
<keyword evidence="2" id="KW-0238">DNA-binding</keyword>
<keyword evidence="3" id="KW-0804">Transcription</keyword>
<evidence type="ECO:0000313" key="6">
    <source>
        <dbReference type="Proteomes" id="UP000216207"/>
    </source>
</evidence>
<dbReference type="AlphaFoldDB" id="A0A268P1C9"/>
<dbReference type="GO" id="GO:0003677">
    <property type="term" value="F:DNA binding"/>
    <property type="evidence" value="ECO:0007669"/>
    <property type="project" value="UniProtKB-KW"/>
</dbReference>
<dbReference type="InterPro" id="IPR046348">
    <property type="entry name" value="SIS_dom_sf"/>
</dbReference>
<protein>
    <submittedName>
        <fullName evidence="5">RpiR family transcriptional regulator</fullName>
    </submittedName>
</protein>
<reference evidence="5 6" key="1">
    <citation type="submission" date="2017-07" db="EMBL/GenBank/DDBJ databases">
        <title>Isolation and whole genome analysis of endospore-forming bacteria from heroin.</title>
        <authorList>
            <person name="Kalinowski J."/>
            <person name="Ahrens B."/>
            <person name="Al-Dilaimi A."/>
            <person name="Winkler A."/>
            <person name="Wibberg D."/>
            <person name="Schleenbecker U."/>
            <person name="Ruckert C."/>
            <person name="Wolfel R."/>
            <person name="Grass G."/>
        </authorList>
    </citation>
    <scope>NUCLEOTIDE SEQUENCE [LARGE SCALE GENOMIC DNA]</scope>
    <source>
        <strain evidence="5 6">7539</strain>
    </source>
</reference>
<dbReference type="GO" id="GO:0003700">
    <property type="term" value="F:DNA-binding transcription factor activity"/>
    <property type="evidence" value="ECO:0007669"/>
    <property type="project" value="InterPro"/>
</dbReference>
<dbReference type="GO" id="GO:1901135">
    <property type="term" value="P:carbohydrate derivative metabolic process"/>
    <property type="evidence" value="ECO:0007669"/>
    <property type="project" value="InterPro"/>
</dbReference>
<evidence type="ECO:0000256" key="2">
    <source>
        <dbReference type="ARBA" id="ARBA00023125"/>
    </source>
</evidence>
<accession>A0A268P1C9</accession>
<dbReference type="Gene3D" id="1.10.10.10">
    <property type="entry name" value="Winged helix-like DNA-binding domain superfamily/Winged helix DNA-binding domain"/>
    <property type="match status" value="1"/>
</dbReference>
<dbReference type="Proteomes" id="UP000216207">
    <property type="component" value="Unassembled WGS sequence"/>
</dbReference>
<dbReference type="Gene3D" id="3.40.50.10490">
    <property type="entry name" value="Glucose-6-phosphate isomerase like protein, domain 1"/>
    <property type="match status" value="1"/>
</dbReference>
<gene>
    <name evidence="5" type="ORF">CHH72_09855</name>
</gene>
<evidence type="ECO:0000259" key="4">
    <source>
        <dbReference type="PROSITE" id="PS51071"/>
    </source>
</evidence>
<dbReference type="InterPro" id="IPR000281">
    <property type="entry name" value="HTH_RpiR"/>
</dbReference>